<evidence type="ECO:0000313" key="3">
    <source>
        <dbReference type="Proteomes" id="UP000827721"/>
    </source>
</evidence>
<comment type="caution">
    <text evidence="2">The sequence shown here is derived from an EMBL/GenBank/DDBJ whole genome shotgun (WGS) entry which is preliminary data.</text>
</comment>
<dbReference type="EMBL" id="JAFEMO010000004">
    <property type="protein sequence ID" value="KAH7571921.1"/>
    <property type="molecule type" value="Genomic_DNA"/>
</dbReference>
<feature type="chain" id="PRO_5047009369" evidence="1">
    <location>
        <begin position="25"/>
        <end position="178"/>
    </location>
</feature>
<keyword evidence="1" id="KW-0732">Signal</keyword>
<name>A0ABQ8I5K6_9ROSI</name>
<protein>
    <submittedName>
        <fullName evidence="2">Uncharacterized protein</fullName>
    </submittedName>
</protein>
<sequence length="178" mass="19481">MASFKVMAFLAVLVVVSLPMTTLGLHDDLSPALAPFYEKVCEEVDCGKGACKADIKYPFSYICECDAGWKRSQDNDIDEDLRFLPCIIPNCTLNYGTCQPAPPPVPEKEVPHNVSFYDPCYWIYCGEGALGSDCGRLGITVSRQESDDGSQGDMDPAHKEQLSLVSFAILCASVTFSF</sequence>
<reference evidence="2 3" key="1">
    <citation type="submission" date="2021-02" db="EMBL/GenBank/DDBJ databases">
        <title>Plant Genome Project.</title>
        <authorList>
            <person name="Zhang R.-G."/>
        </authorList>
    </citation>
    <scope>NUCLEOTIDE SEQUENCE [LARGE SCALE GENOMIC DNA]</scope>
    <source>
        <tissue evidence="2">Leaves</tissue>
    </source>
</reference>
<evidence type="ECO:0000256" key="1">
    <source>
        <dbReference type="SAM" id="SignalP"/>
    </source>
</evidence>
<dbReference type="PANTHER" id="PTHR33881">
    <property type="entry name" value="NEUROGENIC LOCUS NOTCH-LIKE PROTEIN"/>
    <property type="match status" value="1"/>
</dbReference>
<accession>A0ABQ8I5K6</accession>
<organism evidence="2 3">
    <name type="scientific">Xanthoceras sorbifolium</name>
    <dbReference type="NCBI Taxonomy" id="99658"/>
    <lineage>
        <taxon>Eukaryota</taxon>
        <taxon>Viridiplantae</taxon>
        <taxon>Streptophyta</taxon>
        <taxon>Embryophyta</taxon>
        <taxon>Tracheophyta</taxon>
        <taxon>Spermatophyta</taxon>
        <taxon>Magnoliopsida</taxon>
        <taxon>eudicotyledons</taxon>
        <taxon>Gunneridae</taxon>
        <taxon>Pentapetalae</taxon>
        <taxon>rosids</taxon>
        <taxon>malvids</taxon>
        <taxon>Sapindales</taxon>
        <taxon>Sapindaceae</taxon>
        <taxon>Xanthoceroideae</taxon>
        <taxon>Xanthoceras</taxon>
    </lineage>
</organism>
<dbReference type="PANTHER" id="PTHR33881:SF10">
    <property type="entry name" value="SLIT HOMOLOG 2 PROTEIN-LIKE"/>
    <property type="match status" value="1"/>
</dbReference>
<evidence type="ECO:0000313" key="2">
    <source>
        <dbReference type="EMBL" id="KAH7571921.1"/>
    </source>
</evidence>
<dbReference type="Proteomes" id="UP000827721">
    <property type="component" value="Unassembled WGS sequence"/>
</dbReference>
<gene>
    <name evidence="2" type="ORF">JRO89_XS04G0167100</name>
</gene>
<feature type="signal peptide" evidence="1">
    <location>
        <begin position="1"/>
        <end position="24"/>
    </location>
</feature>
<keyword evidence="3" id="KW-1185">Reference proteome</keyword>
<proteinExistence type="predicted"/>